<evidence type="ECO:0000256" key="1">
    <source>
        <dbReference type="ARBA" id="ARBA00006620"/>
    </source>
</evidence>
<keyword evidence="5" id="KW-0378">Hydrolase</keyword>
<comment type="similarity">
    <text evidence="1">Belongs to the HicA mRNA interferase family.</text>
</comment>
<sequence>MRERPVTEREFVAVLKELGFKHKRTSGSHEQWEHLLFNHKRRMVSVDGHHAPFTKSLLKSMINQAGLSKKEFLKCLEHISHCEVLRKKYDPEFA</sequence>
<keyword evidence="3" id="KW-0540">Nuclease</keyword>
<evidence type="ECO:0000256" key="3">
    <source>
        <dbReference type="ARBA" id="ARBA00022722"/>
    </source>
</evidence>
<organism evidence="8 9">
    <name type="scientific">Halomonas casei</name>
    <dbReference type="NCBI Taxonomy" id="2742613"/>
    <lineage>
        <taxon>Bacteria</taxon>
        <taxon>Pseudomonadati</taxon>
        <taxon>Pseudomonadota</taxon>
        <taxon>Gammaproteobacteria</taxon>
        <taxon>Oceanospirillales</taxon>
        <taxon>Halomonadaceae</taxon>
        <taxon>Halomonas</taxon>
    </lineage>
</organism>
<keyword evidence="6" id="KW-0694">RNA-binding</keyword>
<dbReference type="InterPro" id="IPR038570">
    <property type="entry name" value="HicA_sf"/>
</dbReference>
<reference evidence="8 9" key="1">
    <citation type="submission" date="2020-07" db="EMBL/GenBank/DDBJ databases">
        <title>Halophilic bacteria isolated from french cheeses.</title>
        <authorList>
            <person name="Kothe C.I."/>
            <person name="Farah-Kraiem B."/>
            <person name="Renault P."/>
            <person name="Dridi B."/>
        </authorList>
    </citation>
    <scope>NUCLEOTIDE SEQUENCE [LARGE SCALE GENOMIC DNA]</scope>
    <source>
        <strain evidence="8 9">FME1</strain>
    </source>
</reference>
<proteinExistence type="inferred from homology"/>
<evidence type="ECO:0000256" key="6">
    <source>
        <dbReference type="ARBA" id="ARBA00022884"/>
    </source>
</evidence>
<dbReference type="EMBL" id="RRZD01000002">
    <property type="protein sequence ID" value="MBE0399008.1"/>
    <property type="molecule type" value="Genomic_DNA"/>
</dbReference>
<evidence type="ECO:0000313" key="8">
    <source>
        <dbReference type="EMBL" id="MBE0399008.1"/>
    </source>
</evidence>
<evidence type="ECO:0000256" key="5">
    <source>
        <dbReference type="ARBA" id="ARBA00022801"/>
    </source>
</evidence>
<gene>
    <name evidence="8" type="ORF">EI168_02650</name>
</gene>
<dbReference type="Pfam" id="PF07927">
    <property type="entry name" value="HicA_toxin"/>
    <property type="match status" value="1"/>
</dbReference>
<evidence type="ECO:0000256" key="7">
    <source>
        <dbReference type="ARBA" id="ARBA00023016"/>
    </source>
</evidence>
<keyword evidence="2" id="KW-1277">Toxin-antitoxin system</keyword>
<dbReference type="InterPro" id="IPR012933">
    <property type="entry name" value="HicA_mRNA_interferase"/>
</dbReference>
<dbReference type="Gene3D" id="3.30.920.30">
    <property type="entry name" value="Hypothetical protein"/>
    <property type="match status" value="1"/>
</dbReference>
<evidence type="ECO:0000313" key="9">
    <source>
        <dbReference type="Proteomes" id="UP001645039"/>
    </source>
</evidence>
<dbReference type="SUPFAM" id="SSF54786">
    <property type="entry name" value="YcfA/nrd intein domain"/>
    <property type="match status" value="1"/>
</dbReference>
<keyword evidence="4" id="KW-0255">Endonuclease</keyword>
<dbReference type="RefSeq" id="WP_096281075.1">
    <property type="nucleotide sequence ID" value="NZ_CP189763.1"/>
</dbReference>
<evidence type="ECO:0000256" key="2">
    <source>
        <dbReference type="ARBA" id="ARBA00022649"/>
    </source>
</evidence>
<evidence type="ECO:0000256" key="4">
    <source>
        <dbReference type="ARBA" id="ARBA00022759"/>
    </source>
</evidence>
<dbReference type="Proteomes" id="UP001645039">
    <property type="component" value="Unassembled WGS sequence"/>
</dbReference>
<name>A0ABR9EXQ9_9GAMM</name>
<comment type="caution">
    <text evidence="8">The sequence shown here is derived from an EMBL/GenBank/DDBJ whole genome shotgun (WGS) entry which is preliminary data.</text>
</comment>
<accession>A0ABR9EXQ9</accession>
<protein>
    <submittedName>
        <fullName evidence="8">Type II toxin-antitoxin system HicA family toxin</fullName>
    </submittedName>
</protein>
<keyword evidence="7" id="KW-0346">Stress response</keyword>
<keyword evidence="9" id="KW-1185">Reference proteome</keyword>